<dbReference type="InterPro" id="IPR018490">
    <property type="entry name" value="cNMP-bd_dom_sf"/>
</dbReference>
<evidence type="ECO:0000256" key="4">
    <source>
        <dbReference type="ARBA" id="ARBA00023136"/>
    </source>
</evidence>
<dbReference type="GO" id="GO:0003700">
    <property type="term" value="F:DNA-binding transcription factor activity"/>
    <property type="evidence" value="ECO:0007669"/>
    <property type="project" value="TreeGrafter"/>
</dbReference>
<feature type="transmembrane region" description="Helical" evidence="6">
    <location>
        <begin position="793"/>
        <end position="819"/>
    </location>
</feature>
<keyword evidence="2 6" id="KW-0812">Transmembrane</keyword>
<sequence>MLVRSTTFPCRGTYGFMHITDIRMFAGLSKMELAKLLGKLERRRLAPGELLFEQGDPGGSLFLIERGAIELFSGAEDARRSLAVLAEGDSLGEMAALTGEARTATAIASTECFLYEIDRDTLDRLIEEHPAISSYFIRLLSERLTATNARLQASKESRAAWIASELQAMGEAEASFLLWCASFPIATEELAASVFPTMAEMDESRWRTFLRVETVPEGGRRRFRVRPAYQGALSDAAVERVGLAAKREWIERAMRHYEAADDWIPLLALYEAEGEASRIVDAIRRWARAGRESTEEEEAAFHALRGVPRPTLTADAELLTTFLSLCREREPELGLELLEEALDRGEGLSAAERASLCEQGAGLARVLQRHRLALDYLRLAEAGSGDARQEYELAKLQASSRKSRLLTERASRFVKATQWNAALTIALAIACIAISFLLPPVAGLSREGMGFIGIGIAAVLLWIVNIVPDYVVALGMAMLWATFGLVEPEVALSGFGSETWLYMVFIMALSAVVTRSGILYRFSLHALKRFPSSYRGQAWGIVAGGLLLNPLIPSSSAKVSLGVPIARTISESMGFKDRSDGAAGLGLTAMTFYGFTAPFVLTGSYTNAMAYGLVESAAPVGWLDWALYALPAGIVFTAILFGGVSLSFRGVRAAKSVSADVLNEQLRLLGPLSARERDALIAVVGAIVLMVLQPLHGLANVWILLLAFAYTIIRGALDRQTLLTGIDWSFLLFLGVAFSFAAAASRLGVVDALTGALGEGMGAFAASPAIFLAAVALLSFAVTLVIRDDPAVILLVVALLPLAEQAGVHPWVLVFVVLLSTDPFFFTYQSPTYLTAYFSSEEASFSHRQGRRVGLLYGLTVLAIAVLCVPYWRWLGLIW</sequence>
<evidence type="ECO:0000313" key="8">
    <source>
        <dbReference type="EMBL" id="TLS51217.1"/>
    </source>
</evidence>
<feature type="transmembrane region" description="Helical" evidence="6">
    <location>
        <begin position="855"/>
        <end position="875"/>
    </location>
</feature>
<accession>A0A5R9G4D3</accession>
<dbReference type="PANTHER" id="PTHR24567:SF68">
    <property type="entry name" value="DNA-BINDING TRANSCRIPTIONAL DUAL REGULATOR CRP"/>
    <property type="match status" value="1"/>
</dbReference>
<comment type="subcellular location">
    <subcellularLocation>
        <location evidence="1">Membrane</location>
        <topology evidence="1">Multi-pass membrane protein</topology>
    </subcellularLocation>
</comment>
<feature type="transmembrane region" description="Helical" evidence="6">
    <location>
        <begin position="679"/>
        <end position="695"/>
    </location>
</feature>
<feature type="transmembrane region" description="Helical" evidence="6">
    <location>
        <begin position="625"/>
        <end position="648"/>
    </location>
</feature>
<keyword evidence="5" id="KW-0010">Activator</keyword>
<dbReference type="Pfam" id="PF00939">
    <property type="entry name" value="Na_sulph_symp"/>
    <property type="match status" value="1"/>
</dbReference>
<dbReference type="Pfam" id="PF00027">
    <property type="entry name" value="cNMP_binding"/>
    <property type="match status" value="1"/>
</dbReference>
<dbReference type="InterPro" id="IPR014710">
    <property type="entry name" value="RmlC-like_jellyroll"/>
</dbReference>
<dbReference type="GO" id="GO:0022857">
    <property type="term" value="F:transmembrane transporter activity"/>
    <property type="evidence" value="ECO:0007669"/>
    <property type="project" value="InterPro"/>
</dbReference>
<evidence type="ECO:0000313" key="9">
    <source>
        <dbReference type="Proteomes" id="UP000309676"/>
    </source>
</evidence>
<dbReference type="AlphaFoldDB" id="A0A5R9G4D3"/>
<reference evidence="8 9" key="1">
    <citation type="submission" date="2019-05" db="EMBL/GenBank/DDBJ databases">
        <authorList>
            <person name="Narsing Rao M.P."/>
            <person name="Li W.J."/>
        </authorList>
    </citation>
    <scope>NUCLEOTIDE SEQUENCE [LARGE SCALE GENOMIC DNA]</scope>
    <source>
        <strain evidence="8 9">SYSU_K30003</strain>
    </source>
</reference>
<feature type="transmembrane region" description="Helical" evidence="6">
    <location>
        <begin position="500"/>
        <end position="520"/>
    </location>
</feature>
<feature type="transmembrane region" description="Helical" evidence="6">
    <location>
        <begin position="582"/>
        <end position="605"/>
    </location>
</feature>
<dbReference type="CDD" id="cd00038">
    <property type="entry name" value="CAP_ED"/>
    <property type="match status" value="1"/>
</dbReference>
<dbReference type="PROSITE" id="PS50042">
    <property type="entry name" value="CNMP_BINDING_3"/>
    <property type="match status" value="1"/>
</dbReference>
<feature type="transmembrane region" description="Helical" evidence="6">
    <location>
        <begin position="419"/>
        <end position="438"/>
    </location>
</feature>
<feature type="transmembrane region" description="Helical" evidence="6">
    <location>
        <begin position="729"/>
        <end position="749"/>
    </location>
</feature>
<dbReference type="SUPFAM" id="SSF51206">
    <property type="entry name" value="cAMP-binding domain-like"/>
    <property type="match status" value="1"/>
</dbReference>
<name>A0A5R9G4D3_9BACL</name>
<dbReference type="GO" id="GO:0005829">
    <property type="term" value="C:cytosol"/>
    <property type="evidence" value="ECO:0007669"/>
    <property type="project" value="TreeGrafter"/>
</dbReference>
<dbReference type="Gene3D" id="2.60.120.10">
    <property type="entry name" value="Jelly Rolls"/>
    <property type="match status" value="1"/>
</dbReference>
<dbReference type="PANTHER" id="PTHR24567">
    <property type="entry name" value="CRP FAMILY TRANSCRIPTIONAL REGULATORY PROTEIN"/>
    <property type="match status" value="1"/>
</dbReference>
<evidence type="ECO:0000256" key="6">
    <source>
        <dbReference type="SAM" id="Phobius"/>
    </source>
</evidence>
<evidence type="ECO:0000256" key="3">
    <source>
        <dbReference type="ARBA" id="ARBA00022989"/>
    </source>
</evidence>
<keyword evidence="4 6" id="KW-0472">Membrane</keyword>
<evidence type="ECO:0000256" key="5">
    <source>
        <dbReference type="ARBA" id="ARBA00023159"/>
    </source>
</evidence>
<dbReference type="GO" id="GO:0016020">
    <property type="term" value="C:membrane"/>
    <property type="evidence" value="ECO:0007669"/>
    <property type="project" value="UniProtKB-SubCell"/>
</dbReference>
<evidence type="ECO:0000256" key="1">
    <source>
        <dbReference type="ARBA" id="ARBA00004141"/>
    </source>
</evidence>
<dbReference type="InterPro" id="IPR000595">
    <property type="entry name" value="cNMP-bd_dom"/>
</dbReference>
<evidence type="ECO:0000256" key="2">
    <source>
        <dbReference type="ARBA" id="ARBA00022692"/>
    </source>
</evidence>
<dbReference type="Proteomes" id="UP000309676">
    <property type="component" value="Unassembled WGS sequence"/>
</dbReference>
<dbReference type="InterPro" id="IPR050397">
    <property type="entry name" value="Env_Response_Regulators"/>
</dbReference>
<protein>
    <submittedName>
        <fullName evidence="8">Cyclic nucleotide-binding domain-containing protein</fullName>
    </submittedName>
</protein>
<dbReference type="SMART" id="SM00100">
    <property type="entry name" value="cNMP"/>
    <property type="match status" value="1"/>
</dbReference>
<comment type="caution">
    <text evidence="8">The sequence shown here is derived from an EMBL/GenBank/DDBJ whole genome shotgun (WGS) entry which is preliminary data.</text>
</comment>
<feature type="transmembrane region" description="Helical" evidence="6">
    <location>
        <begin position="761"/>
        <end position="786"/>
    </location>
</feature>
<organism evidence="8 9">
    <name type="scientific">Paenibacillus antri</name>
    <dbReference type="NCBI Taxonomy" id="2582848"/>
    <lineage>
        <taxon>Bacteria</taxon>
        <taxon>Bacillati</taxon>
        <taxon>Bacillota</taxon>
        <taxon>Bacilli</taxon>
        <taxon>Bacillales</taxon>
        <taxon>Paenibacillaceae</taxon>
        <taxon>Paenibacillus</taxon>
    </lineage>
</organism>
<gene>
    <name evidence="8" type="ORF">FE782_15910</name>
</gene>
<dbReference type="EMBL" id="VCIW01000010">
    <property type="protein sequence ID" value="TLS51217.1"/>
    <property type="molecule type" value="Genomic_DNA"/>
</dbReference>
<dbReference type="InterPro" id="IPR001898">
    <property type="entry name" value="SLC13A/DASS"/>
</dbReference>
<keyword evidence="3 6" id="KW-1133">Transmembrane helix</keyword>
<keyword evidence="9" id="KW-1185">Reference proteome</keyword>
<proteinExistence type="predicted"/>
<evidence type="ECO:0000259" key="7">
    <source>
        <dbReference type="PROSITE" id="PS50042"/>
    </source>
</evidence>
<feature type="domain" description="Cyclic nucleotide-binding" evidence="7">
    <location>
        <begin position="24"/>
        <end position="126"/>
    </location>
</feature>
<feature type="transmembrane region" description="Helical" evidence="6">
    <location>
        <begin position="450"/>
        <end position="480"/>
    </location>
</feature>